<reference evidence="2 3" key="2">
    <citation type="submission" date="2019-01" db="EMBL/GenBank/DDBJ databases">
        <title>A chromosome length genome reference of the Java medaka (oryzias javanicus).</title>
        <authorList>
            <person name="Herpin A."/>
            <person name="Takehana Y."/>
            <person name="Naruse K."/>
            <person name="Ansai S."/>
            <person name="Kawaguchi M."/>
        </authorList>
    </citation>
    <scope>NUCLEOTIDE SEQUENCE [LARGE SCALE GENOMIC DNA]</scope>
    <source>
        <strain evidence="2">RS831</strain>
        <tissue evidence="2">Whole body</tissue>
    </source>
</reference>
<feature type="signal peptide" evidence="1">
    <location>
        <begin position="1"/>
        <end position="17"/>
    </location>
</feature>
<dbReference type="EMBL" id="CM012450">
    <property type="protein sequence ID" value="RVE64114.1"/>
    <property type="molecule type" value="Genomic_DNA"/>
</dbReference>
<evidence type="ECO:0008006" key="4">
    <source>
        <dbReference type="Google" id="ProtNLM"/>
    </source>
</evidence>
<gene>
    <name evidence="2" type="ORF">OJAV_G00143010</name>
</gene>
<evidence type="ECO:0000313" key="2">
    <source>
        <dbReference type="EMBL" id="RVE64114.1"/>
    </source>
</evidence>
<dbReference type="Proteomes" id="UP000283210">
    <property type="component" value="Chromosome 14"/>
</dbReference>
<sequence>MLKLLFLVSCLVPLALCYPYYPSTCYSKVLVKAQEVNHLAAYVKSAPAVSTCVAHLPAFHVDVHNGCVMYKMRRYISLVDGLRLHRCAYSAELRRLGSNLKQLHLIMRDRCHGDLAYTGYDCAALEH</sequence>
<dbReference type="InterPro" id="IPR029253">
    <property type="entry name" value="CYTL1"/>
</dbReference>
<feature type="chain" id="PRO_5018592903" description="Cytokine-like protein 1" evidence="1">
    <location>
        <begin position="18"/>
        <end position="127"/>
    </location>
</feature>
<proteinExistence type="predicted"/>
<dbReference type="PANTHER" id="PTHR15974">
    <property type="entry name" value="CYTOKINE-LIKE PROTEIN 1"/>
    <property type="match status" value="1"/>
</dbReference>
<keyword evidence="1" id="KW-0732">Signal</keyword>
<dbReference type="Pfam" id="PF15153">
    <property type="entry name" value="CYTL1"/>
    <property type="match status" value="1"/>
</dbReference>
<dbReference type="GO" id="GO:0045944">
    <property type="term" value="P:positive regulation of transcription by RNA polymerase II"/>
    <property type="evidence" value="ECO:0007669"/>
    <property type="project" value="TreeGrafter"/>
</dbReference>
<reference evidence="2 3" key="1">
    <citation type="submission" date="2018-11" db="EMBL/GenBank/DDBJ databases">
        <authorList>
            <person name="Lopez-Roques C."/>
            <person name="Donnadieu C."/>
            <person name="Bouchez O."/>
            <person name="Klopp C."/>
            <person name="Cabau C."/>
            <person name="Zahm M."/>
        </authorList>
    </citation>
    <scope>NUCLEOTIDE SEQUENCE [LARGE SCALE GENOMIC DNA]</scope>
    <source>
        <strain evidence="2">RS831</strain>
        <tissue evidence="2">Whole body</tissue>
    </source>
</reference>
<evidence type="ECO:0000313" key="3">
    <source>
        <dbReference type="Proteomes" id="UP000283210"/>
    </source>
</evidence>
<dbReference type="PANTHER" id="PTHR15974:SF0">
    <property type="entry name" value="CYTOKINE-LIKE PROTEIN 1"/>
    <property type="match status" value="1"/>
</dbReference>
<protein>
    <recommendedName>
        <fullName evidence="4">Cytokine-like protein 1</fullName>
    </recommendedName>
</protein>
<dbReference type="AlphaFoldDB" id="A0A3S2PDR5"/>
<evidence type="ECO:0000256" key="1">
    <source>
        <dbReference type="SAM" id="SignalP"/>
    </source>
</evidence>
<organism evidence="2 3">
    <name type="scientific">Oryzias javanicus</name>
    <name type="common">Javanese ricefish</name>
    <name type="synonym">Aplocheilus javanicus</name>
    <dbReference type="NCBI Taxonomy" id="123683"/>
    <lineage>
        <taxon>Eukaryota</taxon>
        <taxon>Metazoa</taxon>
        <taxon>Chordata</taxon>
        <taxon>Craniata</taxon>
        <taxon>Vertebrata</taxon>
        <taxon>Euteleostomi</taxon>
        <taxon>Actinopterygii</taxon>
        <taxon>Neopterygii</taxon>
        <taxon>Teleostei</taxon>
        <taxon>Neoteleostei</taxon>
        <taxon>Acanthomorphata</taxon>
        <taxon>Ovalentaria</taxon>
        <taxon>Atherinomorphae</taxon>
        <taxon>Beloniformes</taxon>
        <taxon>Adrianichthyidae</taxon>
        <taxon>Oryziinae</taxon>
        <taxon>Oryzias</taxon>
    </lineage>
</organism>
<accession>A0A3S2PDR5</accession>
<name>A0A3S2PDR5_ORYJA</name>
<dbReference type="OrthoDB" id="9899179at2759"/>
<keyword evidence="3" id="KW-1185">Reference proteome</keyword>